<dbReference type="InterPro" id="IPR000835">
    <property type="entry name" value="HTH_MarR-typ"/>
</dbReference>
<dbReference type="GO" id="GO:0006950">
    <property type="term" value="P:response to stress"/>
    <property type="evidence" value="ECO:0007669"/>
    <property type="project" value="TreeGrafter"/>
</dbReference>
<dbReference type="GO" id="GO:0003700">
    <property type="term" value="F:DNA-binding transcription factor activity"/>
    <property type="evidence" value="ECO:0007669"/>
    <property type="project" value="InterPro"/>
</dbReference>
<evidence type="ECO:0000259" key="1">
    <source>
        <dbReference type="PROSITE" id="PS50995"/>
    </source>
</evidence>
<reference evidence="2 3" key="1">
    <citation type="submission" date="2018-11" db="EMBL/GenBank/DDBJ databases">
        <authorList>
            <person name="Da X."/>
        </authorList>
    </citation>
    <scope>NUCLEOTIDE SEQUENCE [LARGE SCALE GENOMIC DNA]</scope>
    <source>
        <strain evidence="2 3">S14-144</strain>
    </source>
</reference>
<gene>
    <name evidence="2" type="ORF">EH165_02330</name>
</gene>
<dbReference type="KEGG" id="nak:EH165_02330"/>
<dbReference type="InterPro" id="IPR036390">
    <property type="entry name" value="WH_DNA-bd_sf"/>
</dbReference>
<organism evidence="2 3">
    <name type="scientific">Nakamurella antarctica</name>
    <dbReference type="NCBI Taxonomy" id="1902245"/>
    <lineage>
        <taxon>Bacteria</taxon>
        <taxon>Bacillati</taxon>
        <taxon>Actinomycetota</taxon>
        <taxon>Actinomycetes</taxon>
        <taxon>Nakamurellales</taxon>
        <taxon>Nakamurellaceae</taxon>
        <taxon>Nakamurella</taxon>
    </lineage>
</organism>
<dbReference type="SMART" id="SM00347">
    <property type="entry name" value="HTH_MARR"/>
    <property type="match status" value="1"/>
</dbReference>
<dbReference type="RefSeq" id="WP_124797853.1">
    <property type="nucleotide sequence ID" value="NZ_CP034170.1"/>
</dbReference>
<evidence type="ECO:0000313" key="3">
    <source>
        <dbReference type="Proteomes" id="UP000268084"/>
    </source>
</evidence>
<dbReference type="PROSITE" id="PS50995">
    <property type="entry name" value="HTH_MARR_2"/>
    <property type="match status" value="1"/>
</dbReference>
<keyword evidence="3" id="KW-1185">Reference proteome</keyword>
<proteinExistence type="predicted"/>
<dbReference type="PANTHER" id="PTHR33164:SF99">
    <property type="entry name" value="MARR FAMILY REGULATORY PROTEIN"/>
    <property type="match status" value="1"/>
</dbReference>
<name>A0A3G8ZIZ6_9ACTN</name>
<feature type="domain" description="HTH marR-type" evidence="1">
    <location>
        <begin position="11"/>
        <end position="147"/>
    </location>
</feature>
<dbReference type="PANTHER" id="PTHR33164">
    <property type="entry name" value="TRANSCRIPTIONAL REGULATOR, MARR FAMILY"/>
    <property type="match status" value="1"/>
</dbReference>
<dbReference type="SUPFAM" id="SSF46785">
    <property type="entry name" value="Winged helix' DNA-binding domain"/>
    <property type="match status" value="1"/>
</dbReference>
<dbReference type="InterPro" id="IPR036388">
    <property type="entry name" value="WH-like_DNA-bd_sf"/>
</dbReference>
<dbReference type="Pfam" id="PF12802">
    <property type="entry name" value="MarR_2"/>
    <property type="match status" value="1"/>
</dbReference>
<dbReference type="EMBL" id="CP034170">
    <property type="protein sequence ID" value="AZI57168.1"/>
    <property type="molecule type" value="Genomic_DNA"/>
</dbReference>
<protein>
    <submittedName>
        <fullName evidence="2">MarR family transcriptional regulator</fullName>
    </submittedName>
</protein>
<dbReference type="Gene3D" id="1.10.10.10">
    <property type="entry name" value="Winged helix-like DNA-binding domain superfamily/Winged helix DNA-binding domain"/>
    <property type="match status" value="1"/>
</dbReference>
<evidence type="ECO:0000313" key="2">
    <source>
        <dbReference type="EMBL" id="AZI57168.1"/>
    </source>
</evidence>
<dbReference type="Proteomes" id="UP000268084">
    <property type="component" value="Chromosome"/>
</dbReference>
<dbReference type="InterPro" id="IPR039422">
    <property type="entry name" value="MarR/SlyA-like"/>
</dbReference>
<reference evidence="2 3" key="2">
    <citation type="submission" date="2018-12" db="EMBL/GenBank/DDBJ databases">
        <title>Nakamurella antarcticus sp. nov., isolated from Antarctica South Shetland Islands soil.</title>
        <authorList>
            <person name="Peng F."/>
        </authorList>
    </citation>
    <scope>NUCLEOTIDE SEQUENCE [LARGE SCALE GENOMIC DNA]</scope>
    <source>
        <strain evidence="2 3">S14-144</strain>
    </source>
</reference>
<accession>A0A3G8ZIZ6</accession>
<dbReference type="OrthoDB" id="8635520at2"/>
<dbReference type="AlphaFoldDB" id="A0A3G8ZIZ6"/>
<sequence length="165" mass="18858">MEKDPWLTQDQQHVWRQYLAISRLLNDRVERNMQRDGGMPQAYYLILAMLSEAPDHSLRMNQLADVLRASQSRTSHAVTKLESYGWIRREATPSDGRGQSATLTDAGWTRLRLVAPDHAETVRSIMFDALDEKDLADLGRIYGKLLAHMEPQTEGEKDTPPRPTD</sequence>